<evidence type="ECO:0000256" key="1">
    <source>
        <dbReference type="ARBA" id="ARBA00022614"/>
    </source>
</evidence>
<dbReference type="SUPFAM" id="SSF52058">
    <property type="entry name" value="L domain-like"/>
    <property type="match status" value="1"/>
</dbReference>
<evidence type="ECO:0000256" key="5">
    <source>
        <dbReference type="ARBA" id="ARBA00022989"/>
    </source>
</evidence>
<keyword evidence="6" id="KW-0472">Membrane</keyword>
<dbReference type="Pfam" id="PF23598">
    <property type="entry name" value="LRR_14"/>
    <property type="match status" value="1"/>
</dbReference>
<keyword evidence="2" id="KW-0812">Transmembrane</keyword>
<protein>
    <submittedName>
        <fullName evidence="11">Receptor-like protein 12</fullName>
    </submittedName>
</protein>
<dbReference type="Proteomes" id="UP000694864">
    <property type="component" value="Chromosome 19"/>
</dbReference>
<dbReference type="PANTHER" id="PTHR48065:SF75">
    <property type="entry name" value="LEUCINE-RICH REPEAT-CONTAINING N-TERMINAL PLANT-TYPE DOMAIN-CONTAINING PROTEIN"/>
    <property type="match status" value="1"/>
</dbReference>
<feature type="domain" description="Leucine-rich repeat-containing N-terminal plant-type" evidence="8">
    <location>
        <begin position="41"/>
        <end position="88"/>
    </location>
</feature>
<accession>A0ABM0XJ41</accession>
<proteinExistence type="predicted"/>
<evidence type="ECO:0000256" key="4">
    <source>
        <dbReference type="ARBA" id="ARBA00022737"/>
    </source>
</evidence>
<dbReference type="PRINTS" id="PR00019">
    <property type="entry name" value="LEURICHRPT"/>
</dbReference>
<dbReference type="GeneID" id="104764826"/>
<dbReference type="PANTHER" id="PTHR48065">
    <property type="entry name" value="OS10G0469600 PROTEIN"/>
    <property type="match status" value="1"/>
</dbReference>
<organism evidence="10 11">
    <name type="scientific">Camelina sativa</name>
    <name type="common">False flax</name>
    <name type="synonym">Myagrum sativum</name>
    <dbReference type="NCBI Taxonomy" id="90675"/>
    <lineage>
        <taxon>Eukaryota</taxon>
        <taxon>Viridiplantae</taxon>
        <taxon>Streptophyta</taxon>
        <taxon>Embryophyta</taxon>
        <taxon>Tracheophyta</taxon>
        <taxon>Spermatophyta</taxon>
        <taxon>Magnoliopsida</taxon>
        <taxon>eudicotyledons</taxon>
        <taxon>Gunneridae</taxon>
        <taxon>Pentapetalae</taxon>
        <taxon>rosids</taxon>
        <taxon>malvids</taxon>
        <taxon>Brassicales</taxon>
        <taxon>Brassicaceae</taxon>
        <taxon>Camelineae</taxon>
        <taxon>Camelina</taxon>
    </lineage>
</organism>
<gene>
    <name evidence="11" type="primary">LOC104764826</name>
</gene>
<sequence length="250" mass="27819">MKGLWNSTSINLVTLSFIFFFVCYFEDVFAAPPTTRHLCRPEQRDALLAFKNEFQIGRLSRCYSYGHPKTESWTNNSDCCSWEGITCNAESGEVVELDLRCSFLHGRFHANSSLQNLPFLTTLDLSYNNLTGQIPDSIGNLSHLINLRLAGNHFSGRIPSSIGNLTQLTSLDLSQNQLSGQLPSSVGNLTQLTSLQLSNNQLSGQIPYYIGNLPHLISLDLSRNKFSGRIPSSIGNLSVARFLLISLHYD</sequence>
<dbReference type="RefSeq" id="XP_010486728.1">
    <property type="nucleotide sequence ID" value="XM_010488426.2"/>
</dbReference>
<evidence type="ECO:0000259" key="9">
    <source>
        <dbReference type="Pfam" id="PF23598"/>
    </source>
</evidence>
<feature type="chain" id="PRO_5045945365" evidence="7">
    <location>
        <begin position="31"/>
        <end position="250"/>
    </location>
</feature>
<reference evidence="11" key="2">
    <citation type="submission" date="2025-08" db="UniProtKB">
        <authorList>
            <consortium name="RefSeq"/>
        </authorList>
    </citation>
    <scope>IDENTIFICATION</scope>
    <source>
        <tissue evidence="11">Leaf</tissue>
    </source>
</reference>
<evidence type="ECO:0000259" key="8">
    <source>
        <dbReference type="Pfam" id="PF08263"/>
    </source>
</evidence>
<dbReference type="SMART" id="SM00369">
    <property type="entry name" value="LRR_TYP"/>
    <property type="match status" value="4"/>
</dbReference>
<keyword evidence="3 7" id="KW-0732">Signal</keyword>
<evidence type="ECO:0000256" key="6">
    <source>
        <dbReference type="ARBA" id="ARBA00023136"/>
    </source>
</evidence>
<evidence type="ECO:0000256" key="2">
    <source>
        <dbReference type="ARBA" id="ARBA00022692"/>
    </source>
</evidence>
<evidence type="ECO:0000256" key="3">
    <source>
        <dbReference type="ARBA" id="ARBA00022729"/>
    </source>
</evidence>
<keyword evidence="5" id="KW-1133">Transmembrane helix</keyword>
<evidence type="ECO:0000313" key="11">
    <source>
        <dbReference type="RefSeq" id="XP_010486728.1"/>
    </source>
</evidence>
<dbReference type="InterPro" id="IPR032675">
    <property type="entry name" value="LRR_dom_sf"/>
</dbReference>
<feature type="domain" description="Disease resistance R13L4/SHOC-2-like LRR" evidence="9">
    <location>
        <begin position="110"/>
        <end position="246"/>
    </location>
</feature>
<dbReference type="InterPro" id="IPR013210">
    <property type="entry name" value="LRR_N_plant-typ"/>
</dbReference>
<evidence type="ECO:0000313" key="10">
    <source>
        <dbReference type="Proteomes" id="UP000694864"/>
    </source>
</evidence>
<reference evidence="10" key="1">
    <citation type="journal article" date="2014" name="Nat. Commun.">
        <title>The emerging biofuel crop Camelina sativa retains a highly undifferentiated hexaploid genome structure.</title>
        <authorList>
            <person name="Kagale S."/>
            <person name="Koh C."/>
            <person name="Nixon J."/>
            <person name="Bollina V."/>
            <person name="Clarke W.E."/>
            <person name="Tuteja R."/>
            <person name="Spillane C."/>
            <person name="Robinson S.J."/>
            <person name="Links M.G."/>
            <person name="Clarke C."/>
            <person name="Higgins E.E."/>
            <person name="Huebert T."/>
            <person name="Sharpe A.G."/>
            <person name="Parkin I.A."/>
        </authorList>
    </citation>
    <scope>NUCLEOTIDE SEQUENCE [LARGE SCALE GENOMIC DNA]</scope>
    <source>
        <strain evidence="10">cv. DH55</strain>
    </source>
</reference>
<keyword evidence="1" id="KW-0433">Leucine-rich repeat</keyword>
<evidence type="ECO:0000256" key="7">
    <source>
        <dbReference type="SAM" id="SignalP"/>
    </source>
</evidence>
<dbReference type="Pfam" id="PF08263">
    <property type="entry name" value="LRRNT_2"/>
    <property type="match status" value="1"/>
</dbReference>
<dbReference type="Gene3D" id="3.80.10.10">
    <property type="entry name" value="Ribonuclease Inhibitor"/>
    <property type="match status" value="1"/>
</dbReference>
<keyword evidence="4" id="KW-0677">Repeat</keyword>
<feature type="signal peptide" evidence="7">
    <location>
        <begin position="1"/>
        <end position="30"/>
    </location>
</feature>
<name>A0ABM0XJ41_CAMSA</name>
<dbReference type="InterPro" id="IPR055414">
    <property type="entry name" value="LRR_R13L4/SHOC2-like"/>
</dbReference>
<dbReference type="InterPro" id="IPR003591">
    <property type="entry name" value="Leu-rich_rpt_typical-subtyp"/>
</dbReference>
<keyword evidence="10" id="KW-1185">Reference proteome</keyword>